<dbReference type="Proteomes" id="UP000199632">
    <property type="component" value="Unassembled WGS sequence"/>
</dbReference>
<reference evidence="4" key="1">
    <citation type="submission" date="2016-10" db="EMBL/GenBank/DDBJ databases">
        <authorList>
            <person name="Varghese N."/>
            <person name="Submissions S."/>
        </authorList>
    </citation>
    <scope>NUCLEOTIDE SEQUENCE [LARGE SCALE GENOMIC DNA]</scope>
    <source>
        <strain evidence="4">DSM 44718</strain>
    </source>
</reference>
<feature type="transmembrane region" description="Helical" evidence="1">
    <location>
        <begin position="143"/>
        <end position="164"/>
    </location>
</feature>
<evidence type="ECO:0000313" key="4">
    <source>
        <dbReference type="Proteomes" id="UP000199632"/>
    </source>
</evidence>
<evidence type="ECO:0000259" key="2">
    <source>
        <dbReference type="Pfam" id="PF13490"/>
    </source>
</evidence>
<sequence>MPTLAEGTASGARWAGITATQCTRPTPSRGCATDAVSSTTPTWEIAGNQSLLANDYLTMMCEHVRGALSARLDGEAVSIPTAEIDAHTATCAGCRAWLTSAQRLDRLVSATPATAPDLTASVLAAVAADERRRSDEPAGRRQVLRIAVGVLALAQLVSAAPALFGAEGAVGAHATREMACFDIALAVGFALAALRPERARALLPIAIVLALCLAVTSAVDVAGGRAAAVHEIGHLAAVVQAAALWALGRGAYRNTPLTTAAAAGRG</sequence>
<name>A0A1H3MUJ9_9ACTN</name>
<keyword evidence="4" id="KW-1185">Reference proteome</keyword>
<accession>A0A1H3MUJ9</accession>
<keyword evidence="1" id="KW-1133">Transmembrane helix</keyword>
<evidence type="ECO:0000313" key="3">
    <source>
        <dbReference type="EMBL" id="SDY80243.1"/>
    </source>
</evidence>
<feature type="transmembrane region" description="Helical" evidence="1">
    <location>
        <begin position="201"/>
        <end position="222"/>
    </location>
</feature>
<gene>
    <name evidence="3" type="ORF">SAMN05421684_1625</name>
</gene>
<dbReference type="STRING" id="137265.SAMN05421684_1625"/>
<dbReference type="EMBL" id="FNQB01000001">
    <property type="protein sequence ID" value="SDY80243.1"/>
    <property type="molecule type" value="Genomic_DNA"/>
</dbReference>
<feature type="transmembrane region" description="Helical" evidence="1">
    <location>
        <begin position="176"/>
        <end position="194"/>
    </location>
</feature>
<feature type="transmembrane region" description="Helical" evidence="1">
    <location>
        <begin position="228"/>
        <end position="247"/>
    </location>
</feature>
<evidence type="ECO:0000256" key="1">
    <source>
        <dbReference type="SAM" id="Phobius"/>
    </source>
</evidence>
<protein>
    <submittedName>
        <fullName evidence="3">Predicted anti-sigma-YlaC factor YlaD, contains Zn-finger domain</fullName>
    </submittedName>
</protein>
<organism evidence="3 4">
    <name type="scientific">Asanoa ishikariensis</name>
    <dbReference type="NCBI Taxonomy" id="137265"/>
    <lineage>
        <taxon>Bacteria</taxon>
        <taxon>Bacillati</taxon>
        <taxon>Actinomycetota</taxon>
        <taxon>Actinomycetes</taxon>
        <taxon>Micromonosporales</taxon>
        <taxon>Micromonosporaceae</taxon>
        <taxon>Asanoa</taxon>
    </lineage>
</organism>
<keyword evidence="1" id="KW-0812">Transmembrane</keyword>
<dbReference type="AlphaFoldDB" id="A0A1H3MUJ9"/>
<keyword evidence="1" id="KW-0472">Membrane</keyword>
<dbReference type="Pfam" id="PF13490">
    <property type="entry name" value="zf-HC2"/>
    <property type="match status" value="1"/>
</dbReference>
<dbReference type="InterPro" id="IPR027383">
    <property type="entry name" value="Znf_put"/>
</dbReference>
<feature type="domain" description="Putative zinc-finger" evidence="2">
    <location>
        <begin position="61"/>
        <end position="95"/>
    </location>
</feature>
<proteinExistence type="predicted"/>